<evidence type="ECO:0000313" key="2">
    <source>
        <dbReference type="Proteomes" id="UP000178533"/>
    </source>
</evidence>
<evidence type="ECO:0000313" key="1">
    <source>
        <dbReference type="EMBL" id="OGM11406.1"/>
    </source>
</evidence>
<dbReference type="AlphaFoldDB" id="A0A1F7X8N2"/>
<gene>
    <name evidence="1" type="ORF">A2W13_02070</name>
</gene>
<reference evidence="1 2" key="1">
    <citation type="journal article" date="2016" name="Nat. Commun.">
        <title>Thousands of microbial genomes shed light on interconnected biogeochemical processes in an aquifer system.</title>
        <authorList>
            <person name="Anantharaman K."/>
            <person name="Brown C.T."/>
            <person name="Hug L.A."/>
            <person name="Sharon I."/>
            <person name="Castelle C.J."/>
            <person name="Probst A.J."/>
            <person name="Thomas B.C."/>
            <person name="Singh A."/>
            <person name="Wilkins M.J."/>
            <person name="Karaoz U."/>
            <person name="Brodie E.L."/>
            <person name="Williams K.H."/>
            <person name="Hubbard S.S."/>
            <person name="Banfield J.F."/>
        </authorList>
    </citation>
    <scope>NUCLEOTIDE SEQUENCE [LARGE SCALE GENOMIC DNA]</scope>
</reference>
<sequence length="409" mass="48548">MNEDLQSIYKFFLRKYQSAGINLRPEELRMLINKEKDKALLNFNKLSKPKTCTKKFYIKNWVREEVERDFNTKTLRSINLDKPGNVPYTKALAEYFNLFPLEKLQQFNKKVYDAKPEKRLKVWTGLNIPVKKVDASIKKVIITRNQEAINKGLSSHLEFALNAFKIPNSKFKKVIENIEDIIDYCNKQLPKLYELHSWFFTEFSSNCYKCELKTFPFNDYSDVIDFVEREYPILKKFMKKIVYKQGKKVYMNYKKEEDIFEIYNLESENFRHRTLFLLHELSHVVSHLECFKKGFHPSEKGKYFSENDVISIILSLLRKVSEELYQAYFGDILGILYGMLFELELYENPDQDLGKLRAKVFNQCFQGAKQRINRSYLMDESIIMSPLSYLLYAIASAHYVLENSKTLKN</sequence>
<dbReference type="STRING" id="1802481.A2W13_02070"/>
<comment type="caution">
    <text evidence="1">The sequence shown here is derived from an EMBL/GenBank/DDBJ whole genome shotgun (WGS) entry which is preliminary data.</text>
</comment>
<organism evidence="1 2">
    <name type="scientific">Candidatus Woesebacteria bacterium RBG_16_36_11</name>
    <dbReference type="NCBI Taxonomy" id="1802481"/>
    <lineage>
        <taxon>Bacteria</taxon>
        <taxon>Candidatus Woeseibacteriota</taxon>
    </lineage>
</organism>
<proteinExistence type="predicted"/>
<name>A0A1F7X8N2_9BACT</name>
<dbReference type="Proteomes" id="UP000178533">
    <property type="component" value="Unassembled WGS sequence"/>
</dbReference>
<accession>A0A1F7X8N2</accession>
<dbReference type="EMBL" id="MGFT01000022">
    <property type="protein sequence ID" value="OGM11406.1"/>
    <property type="molecule type" value="Genomic_DNA"/>
</dbReference>
<protein>
    <submittedName>
        <fullName evidence="1">Uncharacterized protein</fullName>
    </submittedName>
</protein>